<protein>
    <recommendedName>
        <fullName evidence="5 6">Cell division protein FtsA</fullName>
    </recommendedName>
</protein>
<evidence type="ECO:0000256" key="2">
    <source>
        <dbReference type="ARBA" id="ARBA00022618"/>
    </source>
</evidence>
<evidence type="ECO:0000313" key="8">
    <source>
        <dbReference type="EMBL" id="BDU78231.1"/>
    </source>
</evidence>
<evidence type="ECO:0000256" key="3">
    <source>
        <dbReference type="ARBA" id="ARBA00023136"/>
    </source>
</evidence>
<dbReference type="PANTHER" id="PTHR32432:SF4">
    <property type="entry name" value="CELL DIVISION PROTEIN FTSA"/>
    <property type="match status" value="1"/>
</dbReference>
<keyword evidence="9" id="KW-1185">Reference proteome</keyword>
<dbReference type="AlphaFoldDB" id="A0AA48KDI2"/>
<feature type="domain" description="SHS2" evidence="7">
    <location>
        <begin position="17"/>
        <end position="208"/>
    </location>
</feature>
<name>A0AA48KDI2_9BACT</name>
<dbReference type="Gene3D" id="3.30.1490.110">
    <property type="match status" value="1"/>
</dbReference>
<dbReference type="SUPFAM" id="SSF53067">
    <property type="entry name" value="Actin-like ATPase domain"/>
    <property type="match status" value="2"/>
</dbReference>
<dbReference type="Pfam" id="PF02491">
    <property type="entry name" value="SHS2_FTSA"/>
    <property type="match status" value="1"/>
</dbReference>
<dbReference type="SMART" id="SM00842">
    <property type="entry name" value="FtsA"/>
    <property type="match status" value="1"/>
</dbReference>
<dbReference type="GO" id="GO:0009898">
    <property type="term" value="C:cytoplasmic side of plasma membrane"/>
    <property type="evidence" value="ECO:0007669"/>
    <property type="project" value="UniProtKB-UniRule"/>
</dbReference>
<dbReference type="GO" id="GO:0043093">
    <property type="term" value="P:FtsZ-dependent cytokinesis"/>
    <property type="evidence" value="ECO:0007669"/>
    <property type="project" value="UniProtKB-UniRule"/>
</dbReference>
<dbReference type="Proteomes" id="UP001228113">
    <property type="component" value="Chromosome"/>
</dbReference>
<evidence type="ECO:0000256" key="4">
    <source>
        <dbReference type="ARBA" id="ARBA00023306"/>
    </source>
</evidence>
<comment type="subunit">
    <text evidence="5">Self-interacts. Interacts with FtsZ.</text>
</comment>
<dbReference type="Pfam" id="PF14450">
    <property type="entry name" value="FtsA"/>
    <property type="match status" value="1"/>
</dbReference>
<evidence type="ECO:0000256" key="6">
    <source>
        <dbReference type="PIRNR" id="PIRNR003101"/>
    </source>
</evidence>
<dbReference type="EMBL" id="AP027081">
    <property type="protein sequence ID" value="BDU78231.1"/>
    <property type="molecule type" value="Genomic_DNA"/>
</dbReference>
<sequence length="414" mass="44473">MLWTKDTGILMVQPAVLLGLDLGASKVVAVVAVQEEGGLLNVTGASLAAPEGGIRQGEITDINLTVAAIMRAVEEAMRTAGQTRVDGIRVAVDGIQFKGENLRDSITIASANRVITTQDRDRVMEQATNGCKLAKEETVLHRIPQMFHIKGQRDIRNPVNMIGDTLEAEVRIIVAPGSVLENINRALHLSSLQGAELMYSPLASAEAVLSREDAENGAVVVDIGDQLTHLGVFLRGTLFHSAVIPIGGMHFTKDLEITKHLGGISRAERIKRVYGTALPGHVPAEEMVDLEEEGRQVSRRELAEVLHARAIELLNMVLAEIGRSGLIHEIHGGVHLVGGGALLPHLPILAQNILGRPRVVLGRVSGVQGLSHAIANPLYTNALGAVKALHRSMNETTTRAPRTGGILDKLKRWI</sequence>
<accession>A0AA48KDI2</accession>
<dbReference type="HAMAP" id="MF_02033">
    <property type="entry name" value="FtsA"/>
    <property type="match status" value="1"/>
</dbReference>
<comment type="similarity">
    <text evidence="5 6">Belongs to the FtsA/MreB family.</text>
</comment>
<dbReference type="PANTHER" id="PTHR32432">
    <property type="entry name" value="CELL DIVISION PROTEIN FTSA-RELATED"/>
    <property type="match status" value="1"/>
</dbReference>
<dbReference type="NCBIfam" id="TIGR01174">
    <property type="entry name" value="ftsA"/>
    <property type="match status" value="1"/>
</dbReference>
<evidence type="ECO:0000256" key="1">
    <source>
        <dbReference type="ARBA" id="ARBA00022475"/>
    </source>
</evidence>
<evidence type="ECO:0000259" key="7">
    <source>
        <dbReference type="SMART" id="SM00842"/>
    </source>
</evidence>
<comment type="subcellular location">
    <subcellularLocation>
        <location evidence="5">Cell membrane</location>
        <topology evidence="5">Peripheral membrane protein</topology>
        <orientation evidence="5">Cytoplasmic side</orientation>
    </subcellularLocation>
    <text evidence="5">Localizes to the Z ring in an FtsZ-dependent manner. Targeted to the membrane through a conserved C-terminal amphipathic helix.</text>
</comment>
<evidence type="ECO:0000313" key="9">
    <source>
        <dbReference type="Proteomes" id="UP001228113"/>
    </source>
</evidence>
<dbReference type="InterPro" id="IPR043129">
    <property type="entry name" value="ATPase_NBD"/>
</dbReference>
<keyword evidence="1 5" id="KW-1003">Cell membrane</keyword>
<keyword evidence="3 5" id="KW-0472">Membrane</keyword>
<dbReference type="PIRSF" id="PIRSF003101">
    <property type="entry name" value="FtsA"/>
    <property type="match status" value="1"/>
</dbReference>
<reference evidence="8" key="1">
    <citation type="journal article" date="2023" name="Int. J. Syst. Evol. Microbiol.">
        <title>Mesoterricola silvestris gen. nov., sp. nov., Mesoterricola sediminis sp. nov., Geothrix oryzae sp. nov., Geothrix edaphica sp. nov., Geothrix rubra sp. nov., and Geothrix limicola sp. nov., six novel members of Acidobacteriota isolated from soils.</title>
        <authorList>
            <person name="Itoh H."/>
            <person name="Sugisawa Y."/>
            <person name="Mise K."/>
            <person name="Xu Z."/>
            <person name="Kuniyasu M."/>
            <person name="Ushijima N."/>
            <person name="Kawano K."/>
            <person name="Kobayashi E."/>
            <person name="Shiratori Y."/>
            <person name="Masuda Y."/>
            <person name="Senoo K."/>
        </authorList>
    </citation>
    <scope>NUCLEOTIDE SEQUENCE</scope>
    <source>
        <strain evidence="8">W786</strain>
    </source>
</reference>
<proteinExistence type="inferred from homology"/>
<organism evidence="8 9">
    <name type="scientific">Mesoterricola sediminis</name>
    <dbReference type="NCBI Taxonomy" id="2927980"/>
    <lineage>
        <taxon>Bacteria</taxon>
        <taxon>Pseudomonadati</taxon>
        <taxon>Acidobacteriota</taxon>
        <taxon>Holophagae</taxon>
        <taxon>Holophagales</taxon>
        <taxon>Holophagaceae</taxon>
        <taxon>Mesoterricola</taxon>
    </lineage>
</organism>
<dbReference type="InterPro" id="IPR003494">
    <property type="entry name" value="SHS2_FtsA"/>
</dbReference>
<keyword evidence="4 5" id="KW-0131">Cell cycle</keyword>
<evidence type="ECO:0000256" key="5">
    <source>
        <dbReference type="HAMAP-Rule" id="MF_02033"/>
    </source>
</evidence>
<dbReference type="KEGG" id="msea:METESE_31890"/>
<keyword evidence="2 5" id="KW-0132">Cell division</keyword>
<dbReference type="GO" id="GO:0032153">
    <property type="term" value="C:cell division site"/>
    <property type="evidence" value="ECO:0007669"/>
    <property type="project" value="UniProtKB-UniRule"/>
</dbReference>
<dbReference type="Gene3D" id="3.30.420.40">
    <property type="match status" value="1"/>
</dbReference>
<dbReference type="InterPro" id="IPR020823">
    <property type="entry name" value="Cell_div_FtsA"/>
</dbReference>
<gene>
    <name evidence="5 8" type="primary">ftsA</name>
    <name evidence="8" type="ORF">METESE_31890</name>
</gene>
<comment type="function">
    <text evidence="5 6">Cell division protein that is involved in the assembly of the Z ring. May serve as a membrane anchor for the Z ring.</text>
</comment>
<dbReference type="InterPro" id="IPR050696">
    <property type="entry name" value="FtsA/MreB"/>
</dbReference>